<evidence type="ECO:0000256" key="5">
    <source>
        <dbReference type="RuleBase" id="RU364048"/>
    </source>
</evidence>
<keyword evidence="5 7" id="KW-0223">Dioxygenase</keyword>
<keyword evidence="8" id="KW-1185">Reference proteome</keyword>
<reference evidence="7 8" key="1">
    <citation type="submission" date="2021-03" db="EMBL/GenBank/DDBJ databases">
        <title>Sequencing the genomes of 1000 actinobacteria strains.</title>
        <authorList>
            <person name="Klenk H.-P."/>
        </authorList>
    </citation>
    <scope>NUCLEOTIDE SEQUENCE [LARGE SCALE GENOMIC DNA]</scope>
    <source>
        <strain evidence="7 8">DSM 45256</strain>
    </source>
</reference>
<dbReference type="PANTHER" id="PTHR10543">
    <property type="entry name" value="BETA-CAROTENE DIOXYGENASE"/>
    <property type="match status" value="1"/>
</dbReference>
<dbReference type="PANTHER" id="PTHR10543:SF89">
    <property type="entry name" value="CAROTENOID 9,10(9',10')-CLEAVAGE DIOXYGENASE 1"/>
    <property type="match status" value="1"/>
</dbReference>
<dbReference type="EMBL" id="JAGINU010000001">
    <property type="protein sequence ID" value="MBP2370660.1"/>
    <property type="molecule type" value="Genomic_DNA"/>
</dbReference>
<sequence>MTTQPTTHPRHTPFDAATDIHLTGPFAPVTAEVDVAGLPVEGELPADLDGAYLRNGPNPRFSPIGSYTYPLDGDGMLHRVELSGGRARYTNRFVRTPMVVKEEEAGRALWPGLLSPSRPDADEVGPELAGTDRELPDINVVRHGGTLLALAEFSLPYRMSPQLETLGPETFGGTLAAGICAHPKIDPRTGEMIAFHYNLEPPFLTWTSIGRDGVPTPPRPVEGVERPTMIHDMAITPRYVVLVVSPLFFDIEAAMRGGSLLAWDPAAGTRIALVPRDGGPVRWCTDETFWLWHTVNAHEATDSANPAADVVVLEYSEWTKPSGITPGPSGTPRLTRATIDPASGTVRRETVSDLDVEFPRIDDRLLGREHPVSAFALRTTRPTPHPGVRDGLAWHDTRAGTTARWEPDGVAVGEPAFAPDPGSDDPDRGWWLTFTIAFGTGESHLVVLPAADPASGPVARVRMPVRVPLGLHGNWLPTQEDTR</sequence>
<evidence type="ECO:0000256" key="3">
    <source>
        <dbReference type="ARBA" id="ARBA00023002"/>
    </source>
</evidence>
<keyword evidence="3 5" id="KW-0560">Oxidoreductase</keyword>
<dbReference type="RefSeq" id="WP_210034126.1">
    <property type="nucleotide sequence ID" value="NZ_JAGINU010000001.1"/>
</dbReference>
<evidence type="ECO:0000256" key="1">
    <source>
        <dbReference type="ARBA" id="ARBA00006787"/>
    </source>
</evidence>
<evidence type="ECO:0000256" key="4">
    <source>
        <dbReference type="ARBA" id="ARBA00023004"/>
    </source>
</evidence>
<dbReference type="InterPro" id="IPR004294">
    <property type="entry name" value="Carotenoid_Oase"/>
</dbReference>
<protein>
    <recommendedName>
        <fullName evidence="5">Dioxygenase</fullName>
        <ecNumber evidence="5">1.13.11.-</ecNumber>
    </recommendedName>
</protein>
<gene>
    <name evidence="7" type="ORF">JOF36_006356</name>
</gene>
<keyword evidence="4 5" id="KW-0408">Iron</keyword>
<organism evidence="7 8">
    <name type="scientific">Pseudonocardia parietis</name>
    <dbReference type="NCBI Taxonomy" id="570936"/>
    <lineage>
        <taxon>Bacteria</taxon>
        <taxon>Bacillati</taxon>
        <taxon>Actinomycetota</taxon>
        <taxon>Actinomycetes</taxon>
        <taxon>Pseudonocardiales</taxon>
        <taxon>Pseudonocardiaceae</taxon>
        <taxon>Pseudonocardia</taxon>
    </lineage>
</organism>
<dbReference type="EC" id="1.13.11.-" evidence="5"/>
<dbReference type="Pfam" id="PF03055">
    <property type="entry name" value="RPE65"/>
    <property type="match status" value="1"/>
</dbReference>
<evidence type="ECO:0000313" key="8">
    <source>
        <dbReference type="Proteomes" id="UP001519295"/>
    </source>
</evidence>
<proteinExistence type="inferred from homology"/>
<comment type="similarity">
    <text evidence="1 5">Belongs to the carotenoid oxygenase family.</text>
</comment>
<name>A0ABS4W3B6_9PSEU</name>
<keyword evidence="2 5" id="KW-0479">Metal-binding</keyword>
<comment type="cofactor">
    <cofactor evidence="5">
        <name>Fe(2+)</name>
        <dbReference type="ChEBI" id="CHEBI:29033"/>
    </cofactor>
    <text evidence="5">Binds 1 Fe(2+) ion per subunit.</text>
</comment>
<dbReference type="Proteomes" id="UP001519295">
    <property type="component" value="Unassembled WGS sequence"/>
</dbReference>
<accession>A0ABS4W3B6</accession>
<dbReference type="GO" id="GO:0051213">
    <property type="term" value="F:dioxygenase activity"/>
    <property type="evidence" value="ECO:0007669"/>
    <property type="project" value="UniProtKB-KW"/>
</dbReference>
<feature type="region of interest" description="Disordered" evidence="6">
    <location>
        <begin position="111"/>
        <end position="130"/>
    </location>
</feature>
<evidence type="ECO:0000256" key="6">
    <source>
        <dbReference type="SAM" id="MobiDB-lite"/>
    </source>
</evidence>
<evidence type="ECO:0000313" key="7">
    <source>
        <dbReference type="EMBL" id="MBP2370660.1"/>
    </source>
</evidence>
<comment type="caution">
    <text evidence="7">The sequence shown here is derived from an EMBL/GenBank/DDBJ whole genome shotgun (WGS) entry which is preliminary data.</text>
</comment>
<evidence type="ECO:0000256" key="2">
    <source>
        <dbReference type="ARBA" id="ARBA00022723"/>
    </source>
</evidence>